<feature type="region of interest" description="Disordered" evidence="8">
    <location>
        <begin position="1"/>
        <end position="44"/>
    </location>
</feature>
<keyword evidence="3 6" id="KW-0812">Transmembrane</keyword>
<accession>K7YN94</accession>
<dbReference type="Pfam" id="PF01145">
    <property type="entry name" value="Band_7"/>
    <property type="match status" value="1"/>
</dbReference>
<dbReference type="InterPro" id="IPR020980">
    <property type="entry name" value="Membrane_HflK_N"/>
</dbReference>
<dbReference type="PANTHER" id="PTHR43327">
    <property type="entry name" value="STOMATIN-LIKE PROTEIN 2, MITOCHONDRIAL"/>
    <property type="match status" value="1"/>
</dbReference>
<feature type="domain" description="Band 7" evidence="9">
    <location>
        <begin position="85"/>
        <end position="265"/>
    </location>
</feature>
<evidence type="ECO:0000313" key="11">
    <source>
        <dbReference type="Proteomes" id="UP000010077"/>
    </source>
</evidence>
<comment type="subunit">
    <text evidence="6">HflC and HflK may interact to form a multimeric complex.</text>
</comment>
<keyword evidence="5 6" id="KW-0472">Membrane</keyword>
<evidence type="ECO:0000256" key="6">
    <source>
        <dbReference type="RuleBase" id="RU364113"/>
    </source>
</evidence>
<proteinExistence type="inferred from homology"/>
<dbReference type="Proteomes" id="UP000010077">
    <property type="component" value="Chromosome"/>
</dbReference>
<evidence type="ECO:0000256" key="3">
    <source>
        <dbReference type="ARBA" id="ARBA00022692"/>
    </source>
</evidence>
<organism evidence="10 11">
    <name type="scientific">Candidatus Endolissoclinum faulkneri L2</name>
    <dbReference type="NCBI Taxonomy" id="1193729"/>
    <lineage>
        <taxon>Bacteria</taxon>
        <taxon>Pseudomonadati</taxon>
        <taxon>Pseudomonadota</taxon>
        <taxon>Alphaproteobacteria</taxon>
        <taxon>Rhodospirillales</taxon>
        <taxon>Rhodospirillaceae</taxon>
        <taxon>Candidatus Endolissoclinum</taxon>
    </lineage>
</organism>
<gene>
    <name evidence="10" type="primary">hflK</name>
    <name evidence="10" type="ORF">A1OE_767</name>
</gene>
<dbReference type="SUPFAM" id="SSF117892">
    <property type="entry name" value="Band 7/SPFH domain"/>
    <property type="match status" value="1"/>
</dbReference>
<dbReference type="InterPro" id="IPR010201">
    <property type="entry name" value="HflK"/>
</dbReference>
<sequence>MPWSDQGGRRRGPWGGSSEGQGRINSPWGRSPGNDSGNQGPNQNDIEDILRRQQQKFRGMMPSGFLGPKFIILAIVIATFIWLSSGFYRVQPNQQGIELVLGKYAGTPKEPGLQWNWPAPIGEIFLPDVTRENRIEIGFRSGVDARTSTRRDVPEESQMITGDENIIDIDFVVFWRIRNAGNFLFNLHNPEQTVKVSAEAVMRDIVGNTRIQDALTECRGAIETAAHEQLQLLVNEYQAGIEIRSVQLNEVDPPAQVIDAFNEVTRARQDRERLKNEAEGYRNDVVPRARGEAAQIIENADAYRQEVVNRAQGDANRFNSVYEAYKQAKNLTTRRIYLDTLEEILSNVNKVIIDDDVKNSGVIPYLLPLPEVHELFSNNRLIKNTSTKGENN</sequence>
<reference evidence="10 11" key="1">
    <citation type="journal article" date="2012" name="Proc. Natl. Acad. Sci. U.S.A.">
        <title>Genome streamlining and chemical defense in a coral reef symbiosis.</title>
        <authorList>
            <person name="Kwan J.C."/>
            <person name="Donia M.S."/>
            <person name="Han A.W."/>
            <person name="Hirose E."/>
            <person name="Haygood M.G."/>
            <person name="Schmidt E.W."/>
        </authorList>
    </citation>
    <scope>NUCLEOTIDE SEQUENCE [LARGE SCALE GENOMIC DNA]</scope>
    <source>
        <strain evidence="10 11">L2</strain>
    </source>
</reference>
<feature type="coiled-coil region" evidence="7">
    <location>
        <begin position="257"/>
        <end position="284"/>
    </location>
</feature>
<dbReference type="GO" id="GO:0016020">
    <property type="term" value="C:membrane"/>
    <property type="evidence" value="ECO:0007669"/>
    <property type="project" value="UniProtKB-SubCell"/>
</dbReference>
<dbReference type="PATRIC" id="fig|1193729.4.peg.417"/>
<dbReference type="OrthoDB" id="9779595at2"/>
<dbReference type="HOGENOM" id="CLU_039173_0_1_5"/>
<keyword evidence="7" id="KW-0175">Coiled coil</keyword>
<keyword evidence="11" id="KW-1185">Reference proteome</keyword>
<dbReference type="AlphaFoldDB" id="K7YN94"/>
<comment type="similarity">
    <text evidence="2 6">Belongs to the band 7/mec-2 family. HflK subfamily.</text>
</comment>
<dbReference type="InterPro" id="IPR036013">
    <property type="entry name" value="Band_7/SPFH_dom_sf"/>
</dbReference>
<dbReference type="InterPro" id="IPR001107">
    <property type="entry name" value="Band_7"/>
</dbReference>
<evidence type="ECO:0000256" key="7">
    <source>
        <dbReference type="SAM" id="Coils"/>
    </source>
</evidence>
<keyword evidence="4 6" id="KW-1133">Transmembrane helix</keyword>
<evidence type="ECO:0000256" key="4">
    <source>
        <dbReference type="ARBA" id="ARBA00022989"/>
    </source>
</evidence>
<name>K7YN94_9PROT</name>
<dbReference type="RefSeq" id="WP_015088450.1">
    <property type="nucleotide sequence ID" value="NC_019566.1"/>
</dbReference>
<evidence type="ECO:0000256" key="5">
    <source>
        <dbReference type="ARBA" id="ARBA00023136"/>
    </source>
</evidence>
<feature type="transmembrane region" description="Helical" evidence="6">
    <location>
        <begin position="70"/>
        <end position="88"/>
    </location>
</feature>
<dbReference type="EMBL" id="CP003539">
    <property type="protein sequence ID" value="AFX98952.1"/>
    <property type="molecule type" value="Genomic_DNA"/>
</dbReference>
<evidence type="ECO:0000256" key="2">
    <source>
        <dbReference type="ARBA" id="ARBA00006971"/>
    </source>
</evidence>
<dbReference type="eggNOG" id="COG0330">
    <property type="taxonomic scope" value="Bacteria"/>
</dbReference>
<dbReference type="InterPro" id="IPR050710">
    <property type="entry name" value="Band7/mec-2_domain"/>
</dbReference>
<comment type="subcellular location">
    <subcellularLocation>
        <location evidence="1">Membrane</location>
        <topology evidence="1">Single-pass membrane protein</topology>
    </subcellularLocation>
</comment>
<dbReference type="PANTHER" id="PTHR43327:SF2">
    <property type="entry name" value="MODULATOR OF FTSH PROTEASE HFLK"/>
    <property type="match status" value="1"/>
</dbReference>
<comment type="function">
    <text evidence="6">HflC and HflK could encode or regulate a protease.</text>
</comment>
<evidence type="ECO:0000256" key="8">
    <source>
        <dbReference type="SAM" id="MobiDB-lite"/>
    </source>
</evidence>
<feature type="compositionally biased region" description="Polar residues" evidence="8">
    <location>
        <begin position="33"/>
        <end position="44"/>
    </location>
</feature>
<dbReference type="NCBIfam" id="TIGR01933">
    <property type="entry name" value="hflK"/>
    <property type="match status" value="1"/>
</dbReference>
<evidence type="ECO:0000259" key="9">
    <source>
        <dbReference type="SMART" id="SM00244"/>
    </source>
</evidence>
<dbReference type="KEGG" id="thal:A1OE_767"/>
<dbReference type="SMART" id="SM00244">
    <property type="entry name" value="PHB"/>
    <property type="match status" value="1"/>
</dbReference>
<protein>
    <recommendedName>
        <fullName evidence="6">Protein HflK</fullName>
    </recommendedName>
</protein>
<dbReference type="STRING" id="1193729.A1OE_767"/>
<evidence type="ECO:0000313" key="10">
    <source>
        <dbReference type="EMBL" id="AFX98952.1"/>
    </source>
</evidence>
<dbReference type="Gene3D" id="3.30.479.30">
    <property type="entry name" value="Band 7 domain"/>
    <property type="match status" value="1"/>
</dbReference>
<evidence type="ECO:0000256" key="1">
    <source>
        <dbReference type="ARBA" id="ARBA00004167"/>
    </source>
</evidence>
<dbReference type="Pfam" id="PF12221">
    <property type="entry name" value="HflK_N"/>
    <property type="match status" value="1"/>
</dbReference>
<dbReference type="CDD" id="cd03404">
    <property type="entry name" value="SPFH_HflK"/>
    <property type="match status" value="1"/>
</dbReference>